<dbReference type="GO" id="GO:0003677">
    <property type="term" value="F:DNA binding"/>
    <property type="evidence" value="ECO:0007669"/>
    <property type="project" value="InterPro"/>
</dbReference>
<feature type="transmembrane region" description="Helical" evidence="1">
    <location>
        <begin position="306"/>
        <end position="325"/>
    </location>
</feature>
<dbReference type="RefSeq" id="WP_075902327.1">
    <property type="nucleotide sequence ID" value="NZ_MKZS01000001.1"/>
</dbReference>
<feature type="domain" description="Transposase IS4-like" evidence="2">
    <location>
        <begin position="154"/>
        <end position="317"/>
    </location>
</feature>
<dbReference type="SUPFAM" id="SSF53098">
    <property type="entry name" value="Ribonuclease H-like"/>
    <property type="match status" value="1"/>
</dbReference>
<dbReference type="Proteomes" id="UP000186657">
    <property type="component" value="Unassembled WGS sequence"/>
</dbReference>
<keyword evidence="1" id="KW-1133">Transmembrane helix</keyword>
<evidence type="ECO:0000256" key="1">
    <source>
        <dbReference type="SAM" id="Phobius"/>
    </source>
</evidence>
<dbReference type="InterPro" id="IPR012337">
    <property type="entry name" value="RNaseH-like_sf"/>
</dbReference>
<keyword evidence="1" id="KW-0812">Transmembrane</keyword>
<evidence type="ECO:0000313" key="4">
    <source>
        <dbReference type="Proteomes" id="UP000186657"/>
    </source>
</evidence>
<proteinExistence type="predicted"/>
<name>A0A1U7N5S6_9CYAN</name>
<evidence type="ECO:0000313" key="3">
    <source>
        <dbReference type="EMBL" id="OLT61309.1"/>
    </source>
</evidence>
<dbReference type="InterPro" id="IPR002559">
    <property type="entry name" value="Transposase_11"/>
</dbReference>
<accession>A0A1U7N5S6</accession>
<keyword evidence="4" id="KW-1185">Reference proteome</keyword>
<dbReference type="NCBIfam" id="NF033591">
    <property type="entry name" value="transpos_IS4_2"/>
    <property type="match status" value="1"/>
</dbReference>
<dbReference type="Pfam" id="PF01609">
    <property type="entry name" value="DDE_Tnp_1"/>
    <property type="match status" value="1"/>
</dbReference>
<sequence>MFPQFYQTVFETHLTPCQYLTLQLLILLLQSHRNVRLSCLANLFPQPIKYESRVRNIQRFLNLPQLSAKLLWFPIIKQILKQEFRPHISNRKQIRRRKKLKLMHQGYLLLILDRTQWQDRNLMVLSLAWGHHAIPVYWQLLPKRGNSSLPEQKKVITPVLRLLRSYPVLLLGDREFHSVQLAKWLEERNVDFALRQKKGTCIQDDDAVYRPLKDLGIQPGFSRFYSNISCTKAHQLGNFNLGAYWKRQYRSRASKEPWYILTSLDSLPRTLSCYQARWGIETMFRDLKTGGYNLENTKVSERRLKAIILLISIAYTLATLLGVALKNLGVSEYICRPTESERSTERHSFFWMGLHGPDWIQSLKIWSDLAKSLMSLKPHKSLYFKRGLNAKSLIQSAL</sequence>
<dbReference type="EMBL" id="MKZS01000001">
    <property type="protein sequence ID" value="OLT61309.1"/>
    <property type="molecule type" value="Genomic_DNA"/>
</dbReference>
<dbReference type="AlphaFoldDB" id="A0A1U7N5S6"/>
<dbReference type="GO" id="GO:0006313">
    <property type="term" value="P:DNA transposition"/>
    <property type="evidence" value="ECO:0007669"/>
    <property type="project" value="InterPro"/>
</dbReference>
<dbReference type="GO" id="GO:0004803">
    <property type="term" value="F:transposase activity"/>
    <property type="evidence" value="ECO:0007669"/>
    <property type="project" value="InterPro"/>
</dbReference>
<gene>
    <name evidence="3" type="ORF">BJP37_22145</name>
</gene>
<reference evidence="3 4" key="1">
    <citation type="submission" date="2016-10" db="EMBL/GenBank/DDBJ databases">
        <title>Comparative genomics uncovers the prolific and rare metabolic potential of the cyanobacterial genus Moorea.</title>
        <authorList>
            <person name="Leao T."/>
            <person name="Castelao G."/>
            <person name="Korobeynikov A."/>
            <person name="Monroe E.A."/>
            <person name="Podell S."/>
            <person name="Glukhov E."/>
            <person name="Allen E."/>
            <person name="Gerwick W.H."/>
            <person name="Gerwick L."/>
        </authorList>
    </citation>
    <scope>NUCLEOTIDE SEQUENCE [LARGE SCALE GENOMIC DNA]</scope>
    <source>
        <strain evidence="3 4">PNG5-198</strain>
    </source>
</reference>
<dbReference type="Gene3D" id="3.90.350.10">
    <property type="entry name" value="Transposase Inhibitor Protein From Tn5, Chain A, domain 1"/>
    <property type="match status" value="1"/>
</dbReference>
<evidence type="ECO:0000259" key="2">
    <source>
        <dbReference type="Pfam" id="PF01609"/>
    </source>
</evidence>
<dbReference type="InterPro" id="IPR047658">
    <property type="entry name" value="IS4-like_transpos"/>
</dbReference>
<comment type="caution">
    <text evidence="3">The sequence shown here is derived from an EMBL/GenBank/DDBJ whole genome shotgun (WGS) entry which is preliminary data.</text>
</comment>
<keyword evidence="1" id="KW-0472">Membrane</keyword>
<organism evidence="3 4">
    <name type="scientific">Moorena bouillonii PNG</name>
    <dbReference type="NCBI Taxonomy" id="568701"/>
    <lineage>
        <taxon>Bacteria</taxon>
        <taxon>Bacillati</taxon>
        <taxon>Cyanobacteriota</taxon>
        <taxon>Cyanophyceae</taxon>
        <taxon>Coleofasciculales</taxon>
        <taxon>Coleofasciculaceae</taxon>
        <taxon>Moorena</taxon>
    </lineage>
</organism>
<protein>
    <submittedName>
        <fullName evidence="3">Transposase</fullName>
    </submittedName>
</protein>